<keyword evidence="3" id="KW-1185">Reference proteome</keyword>
<dbReference type="RefSeq" id="WP_305935961.1">
    <property type="nucleotide sequence ID" value="NZ_JAVAJI010000022.1"/>
</dbReference>
<feature type="transmembrane region" description="Helical" evidence="1">
    <location>
        <begin position="50"/>
        <end position="75"/>
    </location>
</feature>
<name>A0ABT9HIV9_9GAMM</name>
<evidence type="ECO:0000313" key="3">
    <source>
        <dbReference type="Proteomes" id="UP001228171"/>
    </source>
</evidence>
<sequence length="116" mass="13440">MNNALSHPLSSQNITFTAAVKRGSHQAGQQNIMANFPTVRIRTRRKYYRLIFTFLMALMMSTIISTALLLINVGFVEGFFITLFNSWKYAFMVAWPSAYICAYLIQEHLLSRIEFY</sequence>
<keyword evidence="1" id="KW-1133">Transmembrane helix</keyword>
<gene>
    <name evidence="2" type="ORF">Q8P09_11335</name>
</gene>
<protein>
    <submittedName>
        <fullName evidence="2">DUF2798 domain-containing protein</fullName>
    </submittedName>
</protein>
<dbReference type="Pfam" id="PF11391">
    <property type="entry name" value="DUF2798"/>
    <property type="match status" value="1"/>
</dbReference>
<reference evidence="2 3" key="1">
    <citation type="submission" date="2023-08" db="EMBL/GenBank/DDBJ databases">
        <authorList>
            <person name="Kumar R."/>
        </authorList>
    </citation>
    <scope>NUCLEOTIDE SEQUENCE [LARGE SCALE GENOMIC DNA]</scope>
    <source>
        <strain evidence="2 3">LUR13</strain>
    </source>
</reference>
<proteinExistence type="predicted"/>
<accession>A0ABT9HIV9</accession>
<evidence type="ECO:0000256" key="1">
    <source>
        <dbReference type="SAM" id="Phobius"/>
    </source>
</evidence>
<dbReference type="Proteomes" id="UP001228171">
    <property type="component" value="Unassembled WGS sequence"/>
</dbReference>
<keyword evidence="1" id="KW-0812">Transmembrane</keyword>
<comment type="caution">
    <text evidence="2">The sequence shown here is derived from an EMBL/GenBank/DDBJ whole genome shotgun (WGS) entry which is preliminary data.</text>
</comment>
<evidence type="ECO:0000313" key="2">
    <source>
        <dbReference type="EMBL" id="MDP4545668.1"/>
    </source>
</evidence>
<dbReference type="EMBL" id="JAVAJI010000022">
    <property type="protein sequence ID" value="MDP4545668.1"/>
    <property type="molecule type" value="Genomic_DNA"/>
</dbReference>
<organism evidence="2 3">
    <name type="scientific">Psychrobacter faecalis</name>
    <dbReference type="NCBI Taxonomy" id="180588"/>
    <lineage>
        <taxon>Bacteria</taxon>
        <taxon>Pseudomonadati</taxon>
        <taxon>Pseudomonadota</taxon>
        <taxon>Gammaproteobacteria</taxon>
        <taxon>Moraxellales</taxon>
        <taxon>Moraxellaceae</taxon>
        <taxon>Psychrobacter</taxon>
    </lineage>
</organism>
<dbReference type="InterPro" id="IPR021529">
    <property type="entry name" value="DUF2798"/>
</dbReference>
<keyword evidence="1" id="KW-0472">Membrane</keyword>
<feature type="transmembrane region" description="Helical" evidence="1">
    <location>
        <begin position="87"/>
        <end position="105"/>
    </location>
</feature>